<protein>
    <submittedName>
        <fullName evidence="18">ATPase P</fullName>
    </submittedName>
</protein>
<keyword evidence="10" id="KW-0460">Magnesium</keyword>
<dbReference type="Pfam" id="PF00702">
    <property type="entry name" value="Hydrolase"/>
    <property type="match status" value="1"/>
</dbReference>
<dbReference type="GO" id="GO:0005886">
    <property type="term" value="C:plasma membrane"/>
    <property type="evidence" value="ECO:0007669"/>
    <property type="project" value="UniProtKB-SubCell"/>
</dbReference>
<feature type="region of interest" description="Disordered" evidence="16">
    <location>
        <begin position="1"/>
        <end position="21"/>
    </location>
</feature>
<feature type="transmembrane region" description="Helical" evidence="15">
    <location>
        <begin position="449"/>
        <end position="468"/>
    </location>
</feature>
<dbReference type="InterPro" id="IPR006121">
    <property type="entry name" value="HMA_dom"/>
</dbReference>
<comment type="subcellular location">
    <subcellularLocation>
        <location evidence="1">Cell membrane</location>
        <topology evidence="1">Multi-pass membrane protein</topology>
    </subcellularLocation>
</comment>
<dbReference type="Gene3D" id="2.70.150.10">
    <property type="entry name" value="Calcium-transporting ATPase, cytoplasmic transduction domain A"/>
    <property type="match status" value="1"/>
</dbReference>
<dbReference type="InterPro" id="IPR023298">
    <property type="entry name" value="ATPase_P-typ_TM_dom_sf"/>
</dbReference>
<dbReference type="InterPro" id="IPR027256">
    <property type="entry name" value="P-typ_ATPase_IB"/>
</dbReference>
<comment type="similarity">
    <text evidence="2 15">Belongs to the cation transport ATPase (P-type) (TC 3.A.3) family. Type IB subfamily.</text>
</comment>
<dbReference type="PRINTS" id="PR00120">
    <property type="entry name" value="HATPASE"/>
</dbReference>
<keyword evidence="12 15" id="KW-1133">Transmembrane helix</keyword>
<dbReference type="GO" id="GO:0016887">
    <property type="term" value="F:ATP hydrolysis activity"/>
    <property type="evidence" value="ECO:0007669"/>
    <property type="project" value="InterPro"/>
</dbReference>
<dbReference type="GO" id="GO:0055070">
    <property type="term" value="P:copper ion homeostasis"/>
    <property type="evidence" value="ECO:0007669"/>
    <property type="project" value="TreeGrafter"/>
</dbReference>
<feature type="transmembrane region" description="Helical" evidence="15">
    <location>
        <begin position="231"/>
        <end position="252"/>
    </location>
</feature>
<dbReference type="PANTHER" id="PTHR43520:SF5">
    <property type="entry name" value="CATION-TRANSPORTING P-TYPE ATPASE-RELATED"/>
    <property type="match status" value="1"/>
</dbReference>
<dbReference type="Gene3D" id="3.40.50.1000">
    <property type="entry name" value="HAD superfamily/HAD-like"/>
    <property type="match status" value="1"/>
</dbReference>
<keyword evidence="14 15" id="KW-0472">Membrane</keyword>
<dbReference type="GO" id="GO:0005524">
    <property type="term" value="F:ATP binding"/>
    <property type="evidence" value="ECO:0007669"/>
    <property type="project" value="UniProtKB-UniRule"/>
</dbReference>
<keyword evidence="6 15" id="KW-0812">Transmembrane</keyword>
<dbReference type="Pfam" id="PF00122">
    <property type="entry name" value="E1-E2_ATPase"/>
    <property type="match status" value="1"/>
</dbReference>
<dbReference type="CDD" id="cd02079">
    <property type="entry name" value="P-type_ATPase_HM"/>
    <property type="match status" value="1"/>
</dbReference>
<dbReference type="SUPFAM" id="SSF81665">
    <property type="entry name" value="Calcium ATPase, transmembrane domain M"/>
    <property type="match status" value="1"/>
</dbReference>
<keyword evidence="11" id="KW-1278">Translocase</keyword>
<evidence type="ECO:0000256" key="12">
    <source>
        <dbReference type="ARBA" id="ARBA00022989"/>
    </source>
</evidence>
<evidence type="ECO:0000259" key="17">
    <source>
        <dbReference type="PROSITE" id="PS50846"/>
    </source>
</evidence>
<dbReference type="AlphaFoldDB" id="A0A2U9T5P5"/>
<evidence type="ECO:0000256" key="8">
    <source>
        <dbReference type="ARBA" id="ARBA00022741"/>
    </source>
</evidence>
<dbReference type="Gene3D" id="3.40.1110.10">
    <property type="entry name" value="Calcium-transporting ATPase, cytoplasmic domain N"/>
    <property type="match status" value="1"/>
</dbReference>
<keyword evidence="9 15" id="KW-0067">ATP-binding</keyword>
<feature type="transmembrane region" description="Helical" evidence="15">
    <location>
        <begin position="773"/>
        <end position="789"/>
    </location>
</feature>
<dbReference type="PROSITE" id="PS50846">
    <property type="entry name" value="HMA_2"/>
    <property type="match status" value="1"/>
</dbReference>
<evidence type="ECO:0000313" key="19">
    <source>
        <dbReference type="Proteomes" id="UP000249447"/>
    </source>
</evidence>
<feature type="transmembrane region" description="Helical" evidence="15">
    <location>
        <begin position="292"/>
        <end position="310"/>
    </location>
</feature>
<feature type="transmembrane region" description="Helical" evidence="15">
    <location>
        <begin position="264"/>
        <end position="280"/>
    </location>
</feature>
<reference evidence="18 19" key="1">
    <citation type="submission" date="2018-05" db="EMBL/GenBank/DDBJ databases">
        <title>The complete genome of Lysobacter maris HZ9B, a marine bacterium antagonistic against terrestrial plant pathogens.</title>
        <authorList>
            <person name="Zhang X.-Q."/>
        </authorList>
    </citation>
    <scope>NUCLEOTIDE SEQUENCE [LARGE SCALE GENOMIC DNA]</scope>
    <source>
        <strain evidence="18 19">HZ9B</strain>
    </source>
</reference>
<keyword evidence="4 15" id="KW-1003">Cell membrane</keyword>
<dbReference type="Proteomes" id="UP000249447">
    <property type="component" value="Chromosome"/>
</dbReference>
<evidence type="ECO:0000256" key="6">
    <source>
        <dbReference type="ARBA" id="ARBA00022692"/>
    </source>
</evidence>
<dbReference type="OrthoDB" id="9814270at2"/>
<dbReference type="PRINTS" id="PR00119">
    <property type="entry name" value="CATATPASE"/>
</dbReference>
<dbReference type="InterPro" id="IPR021993">
    <property type="entry name" value="ATPase-cat-bd"/>
</dbReference>
<evidence type="ECO:0000256" key="10">
    <source>
        <dbReference type="ARBA" id="ARBA00022842"/>
    </source>
</evidence>
<feature type="transmembrane region" description="Helical" evidence="15">
    <location>
        <begin position="195"/>
        <end position="211"/>
    </location>
</feature>
<dbReference type="KEGG" id="lmb:C9I47_0561"/>
<organism evidence="18 19">
    <name type="scientific">Marilutibacter maris</name>
    <dbReference type="NCBI Taxonomy" id="1605891"/>
    <lineage>
        <taxon>Bacteria</taxon>
        <taxon>Pseudomonadati</taxon>
        <taxon>Pseudomonadota</taxon>
        <taxon>Gammaproteobacteria</taxon>
        <taxon>Lysobacterales</taxon>
        <taxon>Lysobacteraceae</taxon>
        <taxon>Marilutibacter</taxon>
    </lineage>
</organism>
<evidence type="ECO:0000256" key="14">
    <source>
        <dbReference type="ARBA" id="ARBA00023136"/>
    </source>
</evidence>
<dbReference type="GO" id="GO:0005507">
    <property type="term" value="F:copper ion binding"/>
    <property type="evidence" value="ECO:0007669"/>
    <property type="project" value="TreeGrafter"/>
</dbReference>
<dbReference type="InterPro" id="IPR036163">
    <property type="entry name" value="HMA_dom_sf"/>
</dbReference>
<keyword evidence="3" id="KW-0813">Transport</keyword>
<keyword evidence="5" id="KW-0597">Phosphoprotein</keyword>
<keyword evidence="8 15" id="KW-0547">Nucleotide-binding</keyword>
<feature type="transmembrane region" description="Helical" evidence="15">
    <location>
        <begin position="795"/>
        <end position="816"/>
    </location>
</feature>
<dbReference type="CDD" id="cd00371">
    <property type="entry name" value="HMA"/>
    <property type="match status" value="1"/>
</dbReference>
<dbReference type="Pfam" id="PF00403">
    <property type="entry name" value="HMA"/>
    <property type="match status" value="1"/>
</dbReference>
<dbReference type="InterPro" id="IPR036412">
    <property type="entry name" value="HAD-like_sf"/>
</dbReference>
<dbReference type="SUPFAM" id="SSF56784">
    <property type="entry name" value="HAD-like"/>
    <property type="match status" value="1"/>
</dbReference>
<evidence type="ECO:0000256" key="5">
    <source>
        <dbReference type="ARBA" id="ARBA00022553"/>
    </source>
</evidence>
<name>A0A2U9T5P5_9GAMM</name>
<dbReference type="EMBL" id="CP029843">
    <property type="protein sequence ID" value="AWV06284.1"/>
    <property type="molecule type" value="Genomic_DNA"/>
</dbReference>
<evidence type="ECO:0000256" key="11">
    <source>
        <dbReference type="ARBA" id="ARBA00022967"/>
    </source>
</evidence>
<dbReference type="NCBIfam" id="TIGR01511">
    <property type="entry name" value="ATPase-IB1_Cu"/>
    <property type="match status" value="1"/>
</dbReference>
<evidence type="ECO:0000313" key="18">
    <source>
        <dbReference type="EMBL" id="AWV06284.1"/>
    </source>
</evidence>
<dbReference type="GO" id="GO:0043682">
    <property type="term" value="F:P-type divalent copper transporter activity"/>
    <property type="evidence" value="ECO:0007669"/>
    <property type="project" value="TreeGrafter"/>
</dbReference>
<dbReference type="Gene3D" id="3.30.70.100">
    <property type="match status" value="1"/>
</dbReference>
<evidence type="ECO:0000256" key="16">
    <source>
        <dbReference type="SAM" id="MobiDB-lite"/>
    </source>
</evidence>
<keyword evidence="7 15" id="KW-0479">Metal-binding</keyword>
<dbReference type="SUPFAM" id="SSF81653">
    <property type="entry name" value="Calcium ATPase, transduction domain A"/>
    <property type="match status" value="1"/>
</dbReference>
<dbReference type="InterPro" id="IPR023214">
    <property type="entry name" value="HAD_sf"/>
</dbReference>
<dbReference type="PANTHER" id="PTHR43520">
    <property type="entry name" value="ATP7, ISOFORM B"/>
    <property type="match status" value="1"/>
</dbReference>
<evidence type="ECO:0000256" key="4">
    <source>
        <dbReference type="ARBA" id="ARBA00022475"/>
    </source>
</evidence>
<feature type="transmembrane region" description="Helical" evidence="15">
    <location>
        <begin position="480"/>
        <end position="500"/>
    </location>
</feature>
<dbReference type="InterPro" id="IPR023299">
    <property type="entry name" value="ATPase_P-typ_cyto_dom_N"/>
</dbReference>
<gene>
    <name evidence="18" type="ORF">C9I47_0561</name>
</gene>
<evidence type="ECO:0000256" key="15">
    <source>
        <dbReference type="RuleBase" id="RU362081"/>
    </source>
</evidence>
<dbReference type="SUPFAM" id="SSF55008">
    <property type="entry name" value="HMA, heavy metal-associated domain"/>
    <property type="match status" value="1"/>
</dbReference>
<accession>A0A2U9T5P5</accession>
<keyword evidence="13" id="KW-0406">Ion transport</keyword>
<evidence type="ECO:0000256" key="13">
    <source>
        <dbReference type="ARBA" id="ARBA00023065"/>
    </source>
</evidence>
<dbReference type="InterPro" id="IPR008250">
    <property type="entry name" value="ATPase_P-typ_transduc_dom_A_sf"/>
</dbReference>
<dbReference type="NCBIfam" id="TIGR01494">
    <property type="entry name" value="ATPase_P-type"/>
    <property type="match status" value="2"/>
</dbReference>
<dbReference type="Pfam" id="PF12156">
    <property type="entry name" value="ATPase-cat_bd"/>
    <property type="match status" value="1"/>
</dbReference>
<feature type="domain" description="HMA" evidence="17">
    <location>
        <begin position="111"/>
        <end position="177"/>
    </location>
</feature>
<dbReference type="InterPro" id="IPR059000">
    <property type="entry name" value="ATPase_P-type_domA"/>
</dbReference>
<evidence type="ECO:0000256" key="1">
    <source>
        <dbReference type="ARBA" id="ARBA00004651"/>
    </source>
</evidence>
<dbReference type="NCBIfam" id="TIGR01512">
    <property type="entry name" value="ATPase-IB2_Cd"/>
    <property type="match status" value="1"/>
</dbReference>
<dbReference type="InterPro" id="IPR001757">
    <property type="entry name" value="P_typ_ATPase"/>
</dbReference>
<proteinExistence type="inferred from homology"/>
<dbReference type="RefSeq" id="WP_111265457.1">
    <property type="nucleotide sequence ID" value="NZ_CP029843.1"/>
</dbReference>
<dbReference type="NCBIfam" id="TIGR01525">
    <property type="entry name" value="ATPase-IB_hvy"/>
    <property type="match status" value="1"/>
</dbReference>
<evidence type="ECO:0000256" key="2">
    <source>
        <dbReference type="ARBA" id="ARBA00006024"/>
    </source>
</evidence>
<evidence type="ECO:0000256" key="3">
    <source>
        <dbReference type="ARBA" id="ARBA00022448"/>
    </source>
</evidence>
<evidence type="ECO:0000256" key="7">
    <source>
        <dbReference type="ARBA" id="ARBA00022723"/>
    </source>
</evidence>
<keyword evidence="19" id="KW-1185">Reference proteome</keyword>
<evidence type="ECO:0000256" key="9">
    <source>
        <dbReference type="ARBA" id="ARBA00022840"/>
    </source>
</evidence>
<sequence>MDSSGPAPRAPRPHDGGGTPSAPATAAGACYHCGEPLPAAPVTGLIADRQHRFCCSGCAAAAQWIAGAALEDYYRLRESPAGRVGVDLPDYAAFDRDAVLAEHSRRIDGGREITVLTDAMRCAACAWLIDRALRREPGVLDLTANAVTGRIRLAWDPARTSLSTLMTRLAALGYRPWLATGEAREAARRRERNRWLLRLGVAGLGTVQAMMLAEALYLDTTQSMPTATRDFFRWLTFLVSTPVVFYSGWPFLEGMWRELRGRRLGMDTLIGGSTLLAYFASVLETVRGGVHVWYDAAVMFVLLLLVARMLEQRARGIASAQVDALARARPALATRERGGEDDAGACEQVPLAELAPGDVVRVAPGEAVPADGTLLDQASSFDEALLTGESEPVPRRPGDTVLAGSHCHERPARIRLTHTGASTRLSQLVHLVERAQAARPPLAQATERIAGAFVGVLLVSAAAVYAWWHLHEPSRALEVTLAVLVVSCPCALSLAVPAALTTAHGALARIGVLGLRGEALGALARADRMVFDKTGTLGDGRPVLQEVQVFDAAASGYGREQVLRIAAALERDSRHPLARAFERVADAPPAEQVRLVPGAGLRGHVDGREWRLGHAGFACRDRDDDGALWLGDGTAAIARFEIRETPRTDAAEALAELRADGVDVEICSGDAAATVARFAAALGVGDARSRQSPEQKLARVRELQQAGHVVAMVGDGLNDAPVLAGADVSLAMADGAALAQRAADFVVTSPSLARIPQAVALARRTRRIVRQNLAWALGYNLLAWPLAASGHVTPWIAALGMALSSLLVTLNALRLARPPRRPDTRQARIATTAP</sequence>